<dbReference type="RefSeq" id="WP_135955414.1">
    <property type="nucleotide sequence ID" value="NZ_JABCKY010000003.1"/>
</dbReference>
<feature type="compositionally biased region" description="Polar residues" evidence="1">
    <location>
        <begin position="1"/>
        <end position="12"/>
    </location>
</feature>
<proteinExistence type="predicted"/>
<feature type="region of interest" description="Disordered" evidence="1">
    <location>
        <begin position="1"/>
        <end position="22"/>
    </location>
</feature>
<name>A0A7Y0RDJ7_9GAMM</name>
<organism evidence="2 3">
    <name type="scientific">Marinobacter orientalis</name>
    <dbReference type="NCBI Taxonomy" id="1928859"/>
    <lineage>
        <taxon>Bacteria</taxon>
        <taxon>Pseudomonadati</taxon>
        <taxon>Pseudomonadota</taxon>
        <taxon>Gammaproteobacteria</taxon>
        <taxon>Pseudomonadales</taxon>
        <taxon>Marinobacteraceae</taxon>
        <taxon>Marinobacter</taxon>
    </lineage>
</organism>
<accession>A0A7Y0RDJ7</accession>
<keyword evidence="3" id="KW-1185">Reference proteome</keyword>
<dbReference type="AlphaFoldDB" id="A0A7Y0RDJ7"/>
<evidence type="ECO:0000256" key="1">
    <source>
        <dbReference type="SAM" id="MobiDB-lite"/>
    </source>
</evidence>
<dbReference type="Proteomes" id="UP000567186">
    <property type="component" value="Unassembled WGS sequence"/>
</dbReference>
<sequence length="87" mass="9589">MGEQQPGYQQQKGSREGFGRDAMVSCENVDESAFLHYPTGLTTPVVEVTGDSYWLALGNGLHQVAEHRELPLTMVFTQAQMNTASRS</sequence>
<gene>
    <name evidence="2" type="ORF">HIU99_11645</name>
</gene>
<evidence type="ECO:0000313" key="3">
    <source>
        <dbReference type="Proteomes" id="UP000567186"/>
    </source>
</evidence>
<protein>
    <submittedName>
        <fullName evidence="2">Uncharacterized protein</fullName>
    </submittedName>
</protein>
<evidence type="ECO:0000313" key="2">
    <source>
        <dbReference type="EMBL" id="NMT64252.1"/>
    </source>
</evidence>
<reference evidence="2 3" key="1">
    <citation type="submission" date="2020-04" db="EMBL/GenBank/DDBJ databases">
        <title>Marinobacter oceani sp. nov., isolated from marine solar saltern.</title>
        <authorList>
            <person name="Chen X.-Y."/>
        </authorList>
    </citation>
    <scope>NUCLEOTIDE SEQUENCE [LARGE SCALE GENOMIC DNA]</scope>
    <source>
        <strain evidence="2 3">W62</strain>
    </source>
</reference>
<comment type="caution">
    <text evidence="2">The sequence shown here is derived from an EMBL/GenBank/DDBJ whole genome shotgun (WGS) entry which is preliminary data.</text>
</comment>
<dbReference type="EMBL" id="JABCKY010000003">
    <property type="protein sequence ID" value="NMT64252.1"/>
    <property type="molecule type" value="Genomic_DNA"/>
</dbReference>